<organism evidence="2 3">
    <name type="scientific">Vibrio fortis</name>
    <dbReference type="NCBI Taxonomy" id="212667"/>
    <lineage>
        <taxon>Bacteria</taxon>
        <taxon>Pseudomonadati</taxon>
        <taxon>Pseudomonadota</taxon>
        <taxon>Gammaproteobacteria</taxon>
        <taxon>Vibrionales</taxon>
        <taxon>Vibrionaceae</taxon>
        <taxon>Vibrio</taxon>
    </lineage>
</organism>
<feature type="signal peptide" evidence="1">
    <location>
        <begin position="1"/>
        <end position="24"/>
    </location>
</feature>
<gene>
    <name evidence="2" type="ORF">VFDL14_07225</name>
</gene>
<evidence type="ECO:0000313" key="3">
    <source>
        <dbReference type="Proteomes" id="UP000027219"/>
    </source>
</evidence>
<protein>
    <recommendedName>
        <fullName evidence="4">Adhesin</fullName>
    </recommendedName>
</protein>
<proteinExistence type="predicted"/>
<keyword evidence="1" id="KW-0732">Signal</keyword>
<evidence type="ECO:0008006" key="4">
    <source>
        <dbReference type="Google" id="ProtNLM"/>
    </source>
</evidence>
<feature type="chain" id="PRO_5001631513" description="Adhesin" evidence="1">
    <location>
        <begin position="25"/>
        <end position="164"/>
    </location>
</feature>
<dbReference type="RefSeq" id="WP_032549567.1">
    <property type="nucleotide sequence ID" value="NZ_JBEEAX010000002.1"/>
</dbReference>
<dbReference type="EMBL" id="JFFR01000002">
    <property type="protein sequence ID" value="KDN30642.1"/>
    <property type="molecule type" value="Genomic_DNA"/>
</dbReference>
<reference evidence="2 3" key="1">
    <citation type="submission" date="2014-02" db="EMBL/GenBank/DDBJ databases">
        <title>Vibrio fortis Dalian14 Genome Sequencing.</title>
        <authorList>
            <person name="Wang Y."/>
            <person name="Song L."/>
            <person name="Liu G."/>
            <person name="Ding J."/>
        </authorList>
    </citation>
    <scope>NUCLEOTIDE SEQUENCE [LARGE SCALE GENOMIC DNA]</scope>
    <source>
        <strain evidence="2 3">Dalian14</strain>
    </source>
</reference>
<dbReference type="Proteomes" id="UP000027219">
    <property type="component" value="Unassembled WGS sequence"/>
</dbReference>
<sequence>MKLKKCVKPGIALLLASSSLFANAATFYSTKYDFTASANIPKLCVVQDTSSSRTELRFGKQNGIPSDAYTIKIVSNVQDKVHYSIDTAQTTGLQTVDGSGFDINFRSNVDMMEDINVNQRYDVDNFQNGQSEIKFWAETERGQSYFKPTNNALVSTTITISCDD</sequence>
<evidence type="ECO:0000256" key="1">
    <source>
        <dbReference type="SAM" id="SignalP"/>
    </source>
</evidence>
<comment type="caution">
    <text evidence="2">The sequence shown here is derived from an EMBL/GenBank/DDBJ whole genome shotgun (WGS) entry which is preliminary data.</text>
</comment>
<accession>A0A066UXQ4</accession>
<evidence type="ECO:0000313" key="2">
    <source>
        <dbReference type="EMBL" id="KDN30642.1"/>
    </source>
</evidence>
<name>A0A066UXQ4_9VIBR</name>
<dbReference type="AlphaFoldDB" id="A0A066UXQ4"/>
<dbReference type="STRING" id="212667.VFDL14_07225"/>
<keyword evidence="3" id="KW-1185">Reference proteome</keyword>